<dbReference type="GO" id="GO:0030286">
    <property type="term" value="C:dynein complex"/>
    <property type="evidence" value="ECO:0007669"/>
    <property type="project" value="InterPro"/>
</dbReference>
<dbReference type="AlphaFoldDB" id="C5KEM5"/>
<protein>
    <submittedName>
        <fullName evidence="2">Uncharacterized protein</fullName>
    </submittedName>
</protein>
<dbReference type="OrthoDB" id="424310at2759"/>
<organism evidence="3">
    <name type="scientific">Perkinsus marinus (strain ATCC 50983 / TXsc)</name>
    <dbReference type="NCBI Taxonomy" id="423536"/>
    <lineage>
        <taxon>Eukaryota</taxon>
        <taxon>Sar</taxon>
        <taxon>Alveolata</taxon>
        <taxon>Perkinsozoa</taxon>
        <taxon>Perkinsea</taxon>
        <taxon>Perkinsida</taxon>
        <taxon>Perkinsidae</taxon>
        <taxon>Perkinsus</taxon>
    </lineage>
</organism>
<dbReference type="GeneID" id="9053178"/>
<dbReference type="RefSeq" id="XP_002785272.1">
    <property type="nucleotide sequence ID" value="XM_002785226.1"/>
</dbReference>
<dbReference type="PANTHER" id="PTHR45703">
    <property type="entry name" value="DYNEIN HEAVY CHAIN"/>
    <property type="match status" value="1"/>
</dbReference>
<evidence type="ECO:0000256" key="1">
    <source>
        <dbReference type="SAM" id="Coils"/>
    </source>
</evidence>
<dbReference type="Proteomes" id="UP000007800">
    <property type="component" value="Unassembled WGS sequence"/>
</dbReference>
<keyword evidence="1" id="KW-0175">Coiled coil</keyword>
<dbReference type="InterPro" id="IPR026983">
    <property type="entry name" value="DHC"/>
</dbReference>
<reference evidence="2 3" key="1">
    <citation type="submission" date="2008-07" db="EMBL/GenBank/DDBJ databases">
        <authorList>
            <person name="El-Sayed N."/>
            <person name="Caler E."/>
            <person name="Inman J."/>
            <person name="Amedeo P."/>
            <person name="Hass B."/>
            <person name="Wortman J."/>
        </authorList>
    </citation>
    <scope>NUCLEOTIDE SEQUENCE [LARGE SCALE GENOMIC DNA]</scope>
    <source>
        <strain evidence="3">ATCC 50983 / TXsc</strain>
    </source>
</reference>
<sequence length="316" mass="36790">MMGNGRLFKGFNDADVWVLERRSRVRKSIMAHEEWLEEYISSFRDLEDVLAIDVEAELEAYGRGEEVLTAEEVKRVVSEKLRRREEVLVRIPGRSVRCGMFKIEFGDIARDLAARLFEVAEGILRIEAERLEERMNSEVLPKFERFKERLECKIPDIETVSEISEFLTHLPVEVGKVQKEIEECVEMYEALETFGTVYELDENALHERWKMYGRPREIMSLATKLSEKLVVYREKFLKKQMSGQEAFEKVIESLEEEVAAFSAHDELSEVEKVSALLEDLQGRLENAVSEAKVFNSRETLFNRDATDYSKLGKICR</sequence>
<dbReference type="PANTHER" id="PTHR45703:SF36">
    <property type="entry name" value="DYNEIN HEAVY CHAIN, CYTOPLASMIC"/>
    <property type="match status" value="1"/>
</dbReference>
<evidence type="ECO:0000313" key="2">
    <source>
        <dbReference type="EMBL" id="EER17068.1"/>
    </source>
</evidence>
<evidence type="ECO:0000313" key="3">
    <source>
        <dbReference type="Proteomes" id="UP000007800"/>
    </source>
</evidence>
<dbReference type="EMBL" id="GG672353">
    <property type="protein sequence ID" value="EER17068.1"/>
    <property type="molecule type" value="Genomic_DNA"/>
</dbReference>
<dbReference type="InParanoid" id="C5KEM5"/>
<gene>
    <name evidence="2" type="ORF">Pmar_PMAR018200</name>
</gene>
<dbReference type="GO" id="GO:0007018">
    <property type="term" value="P:microtubule-based movement"/>
    <property type="evidence" value="ECO:0007669"/>
    <property type="project" value="InterPro"/>
</dbReference>
<dbReference type="GO" id="GO:0045505">
    <property type="term" value="F:dynein intermediate chain binding"/>
    <property type="evidence" value="ECO:0007669"/>
    <property type="project" value="InterPro"/>
</dbReference>
<proteinExistence type="predicted"/>
<feature type="coiled-coil region" evidence="1">
    <location>
        <begin position="270"/>
        <end position="297"/>
    </location>
</feature>
<name>C5KEM5_PERM5</name>
<accession>C5KEM5</accession>
<dbReference type="GO" id="GO:0051959">
    <property type="term" value="F:dynein light intermediate chain binding"/>
    <property type="evidence" value="ECO:0007669"/>
    <property type="project" value="InterPro"/>
</dbReference>
<keyword evidence="3" id="KW-1185">Reference proteome</keyword>